<gene>
    <name evidence="7" type="ORF">N0K08_20305</name>
</gene>
<dbReference type="InterPro" id="IPR004099">
    <property type="entry name" value="Pyr_nucl-diS_OxRdtase_dimer"/>
</dbReference>
<dbReference type="RefSeq" id="WP_261502224.1">
    <property type="nucleotide sequence ID" value="NZ_JAODYH010000014.1"/>
</dbReference>
<dbReference type="PRINTS" id="PR00411">
    <property type="entry name" value="PNDRDTASEI"/>
</dbReference>
<dbReference type="Pfam" id="PF02852">
    <property type="entry name" value="Pyr_redox_dim"/>
    <property type="match status" value="1"/>
</dbReference>
<dbReference type="InterPro" id="IPR036188">
    <property type="entry name" value="FAD/NAD-bd_sf"/>
</dbReference>
<evidence type="ECO:0000259" key="5">
    <source>
        <dbReference type="Pfam" id="PF02852"/>
    </source>
</evidence>
<organism evidence="7 8">
    <name type="scientific">Acidovorax bellezanensis</name>
    <dbReference type="NCBI Taxonomy" id="2976702"/>
    <lineage>
        <taxon>Bacteria</taxon>
        <taxon>Pseudomonadati</taxon>
        <taxon>Pseudomonadota</taxon>
        <taxon>Betaproteobacteria</taxon>
        <taxon>Burkholderiales</taxon>
        <taxon>Comamonadaceae</taxon>
        <taxon>Acidovorax</taxon>
    </lineage>
</organism>
<evidence type="ECO:0000256" key="4">
    <source>
        <dbReference type="ARBA" id="ARBA00022827"/>
    </source>
</evidence>
<dbReference type="InterPro" id="IPR016156">
    <property type="entry name" value="FAD/NAD-linked_Rdtase_dimer_sf"/>
</dbReference>
<evidence type="ECO:0000256" key="2">
    <source>
        <dbReference type="ARBA" id="ARBA00007532"/>
    </source>
</evidence>
<dbReference type="SUPFAM" id="SSF51905">
    <property type="entry name" value="FAD/NAD(P)-binding domain"/>
    <property type="match status" value="1"/>
</dbReference>
<evidence type="ECO:0000256" key="1">
    <source>
        <dbReference type="ARBA" id="ARBA00001974"/>
    </source>
</evidence>
<evidence type="ECO:0000256" key="3">
    <source>
        <dbReference type="ARBA" id="ARBA00022630"/>
    </source>
</evidence>
<keyword evidence="4" id="KW-0274">FAD</keyword>
<dbReference type="NCBIfam" id="NF004939">
    <property type="entry name" value="PRK06292.1-1"/>
    <property type="match status" value="1"/>
</dbReference>
<dbReference type="PANTHER" id="PTHR43014:SF4">
    <property type="entry name" value="PYRIDINE NUCLEOTIDE-DISULFIDE OXIDOREDUCTASE RCLA-RELATED"/>
    <property type="match status" value="1"/>
</dbReference>
<dbReference type="Gene3D" id="3.30.390.30">
    <property type="match status" value="1"/>
</dbReference>
<proteinExistence type="inferred from homology"/>
<comment type="cofactor">
    <cofactor evidence="1">
        <name>FAD</name>
        <dbReference type="ChEBI" id="CHEBI:57692"/>
    </cofactor>
</comment>
<feature type="domain" description="Pyridine nucleotide-disulphide oxidoreductase dimerisation" evidence="5">
    <location>
        <begin position="346"/>
        <end position="449"/>
    </location>
</feature>
<dbReference type="PANTHER" id="PTHR43014">
    <property type="entry name" value="MERCURIC REDUCTASE"/>
    <property type="match status" value="1"/>
</dbReference>
<sequence>MHQPHDYDYDVLIIGAGSAGLAALRAVRRRTQRFALIDQGPWGTTCARVGCMPSKLLLEAAHAFHRRHQFEAFGLRGAEQLHADIPAVLQRVRDERDRFVQGVLASTADLGQRAITGRARILDPHTVEIDGQRTLSARSLVIATGSSPHIPQEWQALGPRLLTTDSLFEQNDLPRRIAVLGLGPLGVEMAQALAHLGLDVTAFSSSQHLAGIRDPQVRAALQQSLSSAMRLQLGQEPRLLTADAGAITIAAGEVSVQVDAMLAATGRRPRIAGLGLENLGLPLNERGLPEVDPHTLQLGQLPVFWAGDMNADRALLHEAADEGEIAGNNAMAEHPHAFARRTPLAITFTEPSVASVGLTYDDHWSDEVAIGGVDFANQGRARAGLRNQGVLRLYAKAEGGELLGAQLCAPAGEHLAHLIAWAIARRATVAELLDMPFYHPTIEEGLRTALRDVQAHIHPPRHPAPPPVPAYCEQSSLDCLD</sequence>
<comment type="caution">
    <text evidence="7">The sequence shown here is derived from an EMBL/GenBank/DDBJ whole genome shotgun (WGS) entry which is preliminary data.</text>
</comment>
<dbReference type="PIRSF" id="PIRSF000350">
    <property type="entry name" value="Mercury_reductase_MerA"/>
    <property type="match status" value="1"/>
</dbReference>
<dbReference type="PRINTS" id="PR00368">
    <property type="entry name" value="FADPNR"/>
</dbReference>
<dbReference type="Proteomes" id="UP001525968">
    <property type="component" value="Unassembled WGS sequence"/>
</dbReference>
<dbReference type="EMBL" id="JAODYH010000014">
    <property type="protein sequence ID" value="MCT9812978.1"/>
    <property type="molecule type" value="Genomic_DNA"/>
</dbReference>
<dbReference type="Gene3D" id="3.50.50.60">
    <property type="entry name" value="FAD/NAD(P)-binding domain"/>
    <property type="match status" value="2"/>
</dbReference>
<evidence type="ECO:0000313" key="8">
    <source>
        <dbReference type="Proteomes" id="UP001525968"/>
    </source>
</evidence>
<keyword evidence="7" id="KW-0560">Oxidoreductase</keyword>
<name>A0ABT2PV08_9BURK</name>
<dbReference type="SUPFAM" id="SSF55424">
    <property type="entry name" value="FAD/NAD-linked reductases, dimerisation (C-terminal) domain"/>
    <property type="match status" value="1"/>
</dbReference>
<comment type="similarity">
    <text evidence="2">Belongs to the class-I pyridine nucleotide-disulfide oxidoreductase family.</text>
</comment>
<dbReference type="InterPro" id="IPR001100">
    <property type="entry name" value="Pyr_nuc-diS_OxRdtase"/>
</dbReference>
<dbReference type="Pfam" id="PF07992">
    <property type="entry name" value="Pyr_redox_2"/>
    <property type="match status" value="1"/>
</dbReference>
<evidence type="ECO:0000259" key="6">
    <source>
        <dbReference type="Pfam" id="PF07992"/>
    </source>
</evidence>
<dbReference type="InterPro" id="IPR023753">
    <property type="entry name" value="FAD/NAD-binding_dom"/>
</dbReference>
<accession>A0ABT2PV08</accession>
<dbReference type="EC" id="1.8.1.4" evidence="7"/>
<feature type="domain" description="FAD/NAD(P)-binding" evidence="6">
    <location>
        <begin position="9"/>
        <end position="323"/>
    </location>
</feature>
<reference evidence="7 8" key="1">
    <citation type="submission" date="2022-09" db="EMBL/GenBank/DDBJ databases">
        <title>Draft genome of isolate Be4.</title>
        <authorList>
            <person name="Sanchez-Castro I."/>
            <person name="Martinez-Rodriguez P."/>
            <person name="Descostes M."/>
            <person name="Merroun M."/>
        </authorList>
    </citation>
    <scope>NUCLEOTIDE SEQUENCE [LARGE SCALE GENOMIC DNA]</scope>
    <source>
        <strain evidence="7 8">Be4</strain>
    </source>
</reference>
<keyword evidence="8" id="KW-1185">Reference proteome</keyword>
<protein>
    <submittedName>
        <fullName evidence="7">Dihydrolipoyl dehydrogenase</fullName>
        <ecNumber evidence="7">1.8.1.4</ecNumber>
    </submittedName>
</protein>
<evidence type="ECO:0000313" key="7">
    <source>
        <dbReference type="EMBL" id="MCT9812978.1"/>
    </source>
</evidence>
<keyword evidence="3" id="KW-0285">Flavoprotein</keyword>
<dbReference type="GO" id="GO:0004148">
    <property type="term" value="F:dihydrolipoyl dehydrogenase (NADH) activity"/>
    <property type="evidence" value="ECO:0007669"/>
    <property type="project" value="UniProtKB-EC"/>
</dbReference>